<evidence type="ECO:0000313" key="2">
    <source>
        <dbReference type="EMBL" id="TNM59890.1"/>
    </source>
</evidence>
<keyword evidence="3" id="KW-1185">Reference proteome</keyword>
<dbReference type="RefSeq" id="WP_139679414.1">
    <property type="nucleotide sequence ID" value="NZ_VDMN01000011.1"/>
</dbReference>
<accession>A0A5C4XAX8</accession>
<dbReference type="Pfam" id="PF06871">
    <property type="entry name" value="TraH_2"/>
    <property type="match status" value="1"/>
</dbReference>
<evidence type="ECO:0000313" key="3">
    <source>
        <dbReference type="Proteomes" id="UP000311605"/>
    </source>
</evidence>
<dbReference type="EMBL" id="VDMN01000011">
    <property type="protein sequence ID" value="TNM59890.1"/>
    <property type="molecule type" value="Genomic_DNA"/>
</dbReference>
<gene>
    <name evidence="2" type="ORF">FHP24_27360</name>
</gene>
<dbReference type="Proteomes" id="UP000311605">
    <property type="component" value="Unassembled WGS sequence"/>
</dbReference>
<reference evidence="2 3" key="1">
    <citation type="submission" date="2019-06" db="EMBL/GenBank/DDBJ databases">
        <title>The draft genome of Rhizobium smilacinae PTYR-5.</title>
        <authorList>
            <person name="Liu L."/>
            <person name="Li L."/>
            <person name="Zhang X."/>
        </authorList>
    </citation>
    <scope>NUCLEOTIDE SEQUENCE [LARGE SCALE GENOMIC DNA]</scope>
    <source>
        <strain evidence="2 3">PTYR-5</strain>
    </source>
</reference>
<dbReference type="OrthoDB" id="8251053at2"/>
<protein>
    <submittedName>
        <fullName evidence="2">Conjugal transfer protein TraH</fullName>
    </submittedName>
</protein>
<organism evidence="2 3">
    <name type="scientific">Aliirhizobium smilacinae</name>
    <dbReference type="NCBI Taxonomy" id="1395944"/>
    <lineage>
        <taxon>Bacteria</taxon>
        <taxon>Pseudomonadati</taxon>
        <taxon>Pseudomonadota</taxon>
        <taxon>Alphaproteobacteria</taxon>
        <taxon>Hyphomicrobiales</taxon>
        <taxon>Rhizobiaceae</taxon>
        <taxon>Aliirhizobium</taxon>
    </lineage>
</organism>
<evidence type="ECO:0000256" key="1">
    <source>
        <dbReference type="SAM" id="MobiDB-lite"/>
    </source>
</evidence>
<proteinExistence type="predicted"/>
<dbReference type="InterPro" id="IPR010680">
    <property type="entry name" value="TraH_2"/>
</dbReference>
<sequence length="236" mass="25743">MIDAAFIKQCADPRLSVEIVQQFVQEIGVTDPLQVTVKSGNRTFAVPKPKTVEEAKDLTIQYLGQAVVRVGLTRYPAGYGIQNADELNMDLFEPCENLRMGTALFSKVYRIVTKWYGNPRPEAFEDAMLSYASGYFEGQNVFKAEDPGSVAVWKPTPVEQLSAAQLRIRGEDVPAQSSDPVSEVMAVAPGADHTGSLEGQGVSEPPFSNQDPNRAPMRINLTGIKVHNVELGSTAK</sequence>
<comment type="caution">
    <text evidence="2">The sequence shown here is derived from an EMBL/GenBank/DDBJ whole genome shotgun (WGS) entry which is preliminary data.</text>
</comment>
<name>A0A5C4XAX8_9HYPH</name>
<feature type="region of interest" description="Disordered" evidence="1">
    <location>
        <begin position="191"/>
        <end position="214"/>
    </location>
</feature>
<dbReference type="AlphaFoldDB" id="A0A5C4XAX8"/>